<evidence type="ECO:0000313" key="9">
    <source>
        <dbReference type="EMBL" id="SDW92753.1"/>
    </source>
</evidence>
<dbReference type="PROSITE" id="PS51352">
    <property type="entry name" value="THIOREDOXIN_2"/>
    <property type="match status" value="1"/>
</dbReference>
<accession>A0A1H2XIN3</accession>
<evidence type="ECO:0000256" key="2">
    <source>
        <dbReference type="ARBA" id="ARBA00022729"/>
    </source>
</evidence>
<proteinExistence type="inferred from homology"/>
<dbReference type="Pfam" id="PF13462">
    <property type="entry name" value="Thioredoxin_4"/>
    <property type="match status" value="1"/>
</dbReference>
<organism evidence="9 10">
    <name type="scientific">Marinococcus luteus</name>
    <dbReference type="NCBI Taxonomy" id="1122204"/>
    <lineage>
        <taxon>Bacteria</taxon>
        <taxon>Bacillati</taxon>
        <taxon>Bacillota</taxon>
        <taxon>Bacilli</taxon>
        <taxon>Bacillales</taxon>
        <taxon>Bacillaceae</taxon>
        <taxon>Marinococcus</taxon>
    </lineage>
</organism>
<feature type="transmembrane region" description="Helical" evidence="7">
    <location>
        <begin position="12"/>
        <end position="31"/>
    </location>
</feature>
<comment type="similarity">
    <text evidence="1">Belongs to the thioredoxin family. DsbA subfamily.</text>
</comment>
<dbReference type="STRING" id="1122204.SAMN05421781_2768"/>
<keyword evidence="9" id="KW-0413">Isomerase</keyword>
<evidence type="ECO:0000313" key="10">
    <source>
        <dbReference type="Proteomes" id="UP000199488"/>
    </source>
</evidence>
<dbReference type="InterPro" id="IPR036249">
    <property type="entry name" value="Thioredoxin-like_sf"/>
</dbReference>
<keyword evidence="5" id="KW-0676">Redox-active center</keyword>
<protein>
    <submittedName>
        <fullName evidence="9">Protein-disulfide isomerase</fullName>
    </submittedName>
</protein>
<dbReference type="SUPFAM" id="SSF52833">
    <property type="entry name" value="Thioredoxin-like"/>
    <property type="match status" value="1"/>
</dbReference>
<dbReference type="RefSeq" id="WP_091616345.1">
    <property type="nucleotide sequence ID" value="NZ_FNNC01000007.1"/>
</dbReference>
<dbReference type="PANTHER" id="PTHR13887:SF14">
    <property type="entry name" value="DISULFIDE BOND FORMATION PROTEIN D"/>
    <property type="match status" value="1"/>
</dbReference>
<evidence type="ECO:0000256" key="5">
    <source>
        <dbReference type="ARBA" id="ARBA00023284"/>
    </source>
</evidence>
<feature type="domain" description="Thioredoxin" evidence="8">
    <location>
        <begin position="24"/>
        <end position="227"/>
    </location>
</feature>
<evidence type="ECO:0000256" key="3">
    <source>
        <dbReference type="ARBA" id="ARBA00023002"/>
    </source>
</evidence>
<sequence>MSKKPRPSSGRTFAAIVAVIAVILLAIILVGNFSGGSSNDSGGGNGESIDTSGQPLKGDEDAPVTVVEFGDYKCPACKDFHESVVPEIESQFIESGDAAFHYVHYPFLSEDSTTAAEFSEDVYGELGDEAFWSFHDTLFANQPQNEGGDYFNQERLTELLQTTASEEEVTTVVEAFENGAYEENVENDRSMAEDLGVNSTPSVFVNGELFEGDSYQELLDMIEEEAGE</sequence>
<gene>
    <name evidence="9" type="ORF">SAMN05421781_2768</name>
</gene>
<feature type="region of interest" description="Disordered" evidence="6">
    <location>
        <begin position="38"/>
        <end position="60"/>
    </location>
</feature>
<dbReference type="GO" id="GO:0016853">
    <property type="term" value="F:isomerase activity"/>
    <property type="evidence" value="ECO:0007669"/>
    <property type="project" value="UniProtKB-KW"/>
</dbReference>
<keyword evidence="7" id="KW-1133">Transmembrane helix</keyword>
<dbReference type="Proteomes" id="UP000199488">
    <property type="component" value="Unassembled WGS sequence"/>
</dbReference>
<evidence type="ECO:0000259" key="8">
    <source>
        <dbReference type="PROSITE" id="PS51352"/>
    </source>
</evidence>
<dbReference type="PANTHER" id="PTHR13887">
    <property type="entry name" value="GLUTATHIONE S-TRANSFERASE KAPPA"/>
    <property type="match status" value="1"/>
</dbReference>
<keyword evidence="7" id="KW-0812">Transmembrane</keyword>
<reference evidence="9 10" key="1">
    <citation type="submission" date="2016-10" db="EMBL/GenBank/DDBJ databases">
        <authorList>
            <person name="de Groot N.N."/>
        </authorList>
    </citation>
    <scope>NUCLEOTIDE SEQUENCE [LARGE SCALE GENOMIC DNA]</scope>
    <source>
        <strain evidence="9 10">DSM 23126</strain>
    </source>
</reference>
<evidence type="ECO:0000256" key="7">
    <source>
        <dbReference type="SAM" id="Phobius"/>
    </source>
</evidence>
<evidence type="ECO:0000256" key="4">
    <source>
        <dbReference type="ARBA" id="ARBA00023157"/>
    </source>
</evidence>
<keyword evidence="4" id="KW-1015">Disulfide bond</keyword>
<dbReference type="GO" id="GO:0016491">
    <property type="term" value="F:oxidoreductase activity"/>
    <property type="evidence" value="ECO:0007669"/>
    <property type="project" value="UniProtKB-KW"/>
</dbReference>
<dbReference type="InterPro" id="IPR013766">
    <property type="entry name" value="Thioredoxin_domain"/>
</dbReference>
<dbReference type="InterPro" id="IPR012336">
    <property type="entry name" value="Thioredoxin-like_fold"/>
</dbReference>
<keyword evidence="2" id="KW-0732">Signal</keyword>
<name>A0A1H2XIN3_9BACI</name>
<keyword evidence="7" id="KW-0472">Membrane</keyword>
<dbReference type="EMBL" id="FNNC01000007">
    <property type="protein sequence ID" value="SDW92753.1"/>
    <property type="molecule type" value="Genomic_DNA"/>
</dbReference>
<keyword evidence="10" id="KW-1185">Reference proteome</keyword>
<evidence type="ECO:0000256" key="1">
    <source>
        <dbReference type="ARBA" id="ARBA00005791"/>
    </source>
</evidence>
<dbReference type="OrthoDB" id="117402at2"/>
<evidence type="ECO:0000256" key="6">
    <source>
        <dbReference type="SAM" id="MobiDB-lite"/>
    </source>
</evidence>
<dbReference type="Gene3D" id="3.40.30.10">
    <property type="entry name" value="Glutaredoxin"/>
    <property type="match status" value="1"/>
</dbReference>
<dbReference type="AlphaFoldDB" id="A0A1H2XIN3"/>
<keyword evidence="3" id="KW-0560">Oxidoreductase</keyword>